<reference evidence="4 5" key="1">
    <citation type="journal article" date="2016" name="Environ. Microbiol.">
        <title>Genomic resolution of a cold subsurface aquifer community provides metabolic insights for novel microbes adapted to high CO concentrations.</title>
        <authorList>
            <person name="Probst A.J."/>
            <person name="Castelle C.J."/>
            <person name="Singh A."/>
            <person name="Brown C.T."/>
            <person name="Anantharaman K."/>
            <person name="Sharon I."/>
            <person name="Hug L.A."/>
            <person name="Burstein D."/>
            <person name="Emerson J.B."/>
            <person name="Thomas B.C."/>
            <person name="Banfield J.F."/>
        </authorList>
    </citation>
    <scope>NUCLEOTIDE SEQUENCE [LARGE SCALE GENOMIC DNA]</scope>
    <source>
        <strain evidence="4">CG2_30_44_31</strain>
    </source>
</reference>
<dbReference type="PANTHER" id="PTHR13504">
    <property type="entry name" value="FIDO DOMAIN-CONTAINING PROTEIN DDB_G0283145"/>
    <property type="match status" value="1"/>
</dbReference>
<feature type="site" description="Important for autoinhibition of adenylyltransferase activity" evidence="2">
    <location>
        <position position="149"/>
    </location>
</feature>
<protein>
    <recommendedName>
        <fullName evidence="3">Fido domain-containing protein</fullName>
    </recommendedName>
</protein>
<dbReference type="SUPFAM" id="SSF140931">
    <property type="entry name" value="Fic-like"/>
    <property type="match status" value="1"/>
</dbReference>
<dbReference type="InterPro" id="IPR036390">
    <property type="entry name" value="WH_DNA-bd_sf"/>
</dbReference>
<dbReference type="PANTHER" id="PTHR13504:SF38">
    <property type="entry name" value="FIDO DOMAIN-CONTAINING PROTEIN"/>
    <property type="match status" value="1"/>
</dbReference>
<evidence type="ECO:0000256" key="2">
    <source>
        <dbReference type="PIRSR" id="PIRSR640198-3"/>
    </source>
</evidence>
<dbReference type="Pfam" id="PF02661">
    <property type="entry name" value="Fic"/>
    <property type="match status" value="1"/>
</dbReference>
<dbReference type="InterPro" id="IPR036597">
    <property type="entry name" value="Fido-like_dom_sf"/>
</dbReference>
<evidence type="ECO:0000313" key="5">
    <source>
        <dbReference type="Proteomes" id="UP000183605"/>
    </source>
</evidence>
<evidence type="ECO:0000259" key="3">
    <source>
        <dbReference type="PROSITE" id="PS51459"/>
    </source>
</evidence>
<dbReference type="InterPro" id="IPR040198">
    <property type="entry name" value="Fido_containing"/>
</dbReference>
<dbReference type="PROSITE" id="PS51459">
    <property type="entry name" value="FIDO"/>
    <property type="match status" value="1"/>
</dbReference>
<dbReference type="Proteomes" id="UP000183605">
    <property type="component" value="Unassembled WGS sequence"/>
</dbReference>
<dbReference type="Gene3D" id="1.10.10.10">
    <property type="entry name" value="Winged helix-like DNA-binding domain superfamily/Winged helix DNA-binding domain"/>
    <property type="match status" value="1"/>
</dbReference>
<evidence type="ECO:0000256" key="1">
    <source>
        <dbReference type="PIRSR" id="PIRSR640198-2"/>
    </source>
</evidence>
<proteinExistence type="predicted"/>
<accession>A0A1J5BBZ8</accession>
<dbReference type="SUPFAM" id="SSF46785">
    <property type="entry name" value="Winged helix' DNA-binding domain"/>
    <property type="match status" value="1"/>
</dbReference>
<dbReference type="EMBL" id="MNXQ01000002">
    <property type="protein sequence ID" value="OIP04448.1"/>
    <property type="molecule type" value="Genomic_DNA"/>
</dbReference>
<dbReference type="Gene3D" id="1.10.3290.10">
    <property type="entry name" value="Fido-like domain"/>
    <property type="match status" value="1"/>
</dbReference>
<name>A0A1J5BBZ8_9BACT</name>
<gene>
    <name evidence="4" type="ORF">AUK18_00070</name>
</gene>
<sequence>MNDTQINLRQQAILNFLSQTPISRSEIETKLQDKYPVSKLTLIRDLKVLSEQGLVKIQGVGKKTVYISLQNPLEKFIDKDEYFAYSSGLRMGVKTGFEFGVFNYLRNLSGLDKKLNYLSVQEKKLDPTIFKREIERFTVEFSWKSSRIEGNTYSLLETDILIRQMKEAEGHPREEAVMILNHKAAIDYILKNREEFKSLTLNKVLKIHTLLTGGLGISAAIRTNPVAITGTNYLPLSERDSLIKALQQTIQIINAVKNPLLKAFIASFMIAYIQPFSDGNKRTGRTLTNAILIAYDLYPVSYRDVKEIDYIEAMLLFYEQNNLYHLKQMFVDQLDFSQKNYFRT</sequence>
<dbReference type="GO" id="GO:0005524">
    <property type="term" value="F:ATP binding"/>
    <property type="evidence" value="ECO:0007669"/>
    <property type="project" value="UniProtKB-KW"/>
</dbReference>
<comment type="caution">
    <text evidence="4">The sequence shown here is derived from an EMBL/GenBank/DDBJ whole genome shotgun (WGS) entry which is preliminary data.</text>
</comment>
<dbReference type="AlphaFoldDB" id="A0A1J5BBZ8"/>
<feature type="binding site" evidence="1">
    <location>
        <begin position="278"/>
        <end position="285"/>
    </location>
    <ligand>
        <name>ATP</name>
        <dbReference type="ChEBI" id="CHEBI:30616"/>
    </ligand>
</feature>
<dbReference type="InterPro" id="IPR003812">
    <property type="entry name" value="Fido"/>
</dbReference>
<dbReference type="InterPro" id="IPR036388">
    <property type="entry name" value="WH-like_DNA-bd_sf"/>
</dbReference>
<evidence type="ECO:0000313" key="4">
    <source>
        <dbReference type="EMBL" id="OIP04448.1"/>
    </source>
</evidence>
<keyword evidence="1" id="KW-0547">Nucleotide-binding</keyword>
<feature type="domain" description="Fido" evidence="3">
    <location>
        <begin position="199"/>
        <end position="332"/>
    </location>
</feature>
<organism evidence="4 5">
    <name type="scientific">Candidatus Beckwithbacteria bacterium CG2_30_44_31</name>
    <dbReference type="NCBI Taxonomy" id="1805035"/>
    <lineage>
        <taxon>Bacteria</taxon>
        <taxon>Candidatus Beckwithiibacteriota</taxon>
    </lineage>
</organism>
<keyword evidence="1" id="KW-0067">ATP-binding</keyword>